<proteinExistence type="predicted"/>
<dbReference type="EMBL" id="KP087919">
    <property type="protein sequence ID" value="AJT59444.1"/>
    <property type="molecule type" value="Genomic_DNA"/>
</dbReference>
<sequence>MRADCYEGRFVMMIVSRFSRPVPVISMMFVVSLALSACGTTGGGKGSGFPSLGGSSQKPETNLLASLGNGLLGNSASQLSAADRRKALEAEYRALEYSPAGKSVLWSGAGSNAGDVTAAQPYQVGSQNCRQYSHSFTIGGDQQTVRGTACRNPDGSWTPLT</sequence>
<accession>A0A0D4D881</accession>
<reference evidence="1" key="1">
    <citation type="submission" date="2014-11" db="EMBL/GenBank/DDBJ databases">
        <title>Genetic characterization of outer membrane protein OprF gene of an Indian isolate of Brucella abortus.</title>
        <authorList>
            <person name="Sophia I."/>
            <person name="Mincy T.P."/>
            <person name="Agrawal R.K."/>
            <person name="Ravikumar G."/>
            <person name="Tiwari A.K."/>
            <person name="Singh B.R."/>
        </authorList>
    </citation>
    <scope>NUCLEOTIDE SEQUENCE</scope>
    <source>
        <strain evidence="1">BRS</strain>
    </source>
</reference>
<dbReference type="OMA" id="NCRQYTH"/>
<organism evidence="1">
    <name type="scientific">Brucella abortus</name>
    <dbReference type="NCBI Taxonomy" id="235"/>
    <lineage>
        <taxon>Bacteria</taxon>
        <taxon>Pseudomonadati</taxon>
        <taxon>Pseudomonadota</taxon>
        <taxon>Alphaproteobacteria</taxon>
        <taxon>Hyphomicrobiales</taxon>
        <taxon>Brucellaceae</taxon>
        <taxon>Brucella/Ochrobactrum group</taxon>
        <taxon>Brucella</taxon>
    </lineage>
</organism>
<evidence type="ECO:0000313" key="1">
    <source>
        <dbReference type="EMBL" id="AJT59444.1"/>
    </source>
</evidence>
<protein>
    <submittedName>
        <fullName evidence="1">Outer membrane protein F</fullName>
    </submittedName>
</protein>
<name>A0A0D4D881_BRUAO</name>
<gene>
    <name evidence="1" type="primary">oprF</name>
</gene>
<dbReference type="PIRSF" id="PIRSF002721">
    <property type="entry name" value="Surface_antigen_Rickettsia"/>
    <property type="match status" value="1"/>
</dbReference>
<dbReference type="InterPro" id="IPR016364">
    <property type="entry name" value="Surface_antigen_Rickettsia"/>
</dbReference>
<dbReference type="AlphaFoldDB" id="A0A0D4D881"/>